<dbReference type="SUPFAM" id="SSF51055">
    <property type="entry name" value="Carbohydrate binding domain"/>
    <property type="match status" value="3"/>
</dbReference>
<dbReference type="InterPro" id="IPR042229">
    <property type="entry name" value="Listeria/Bacterioides_rpt_sf"/>
</dbReference>
<evidence type="ECO:0000256" key="1">
    <source>
        <dbReference type="ARBA" id="ARBA00004196"/>
    </source>
</evidence>
<proteinExistence type="predicted"/>
<dbReference type="PANTHER" id="PTHR41349:SF1">
    <property type="entry name" value="PROTEIN CBG08683"/>
    <property type="match status" value="1"/>
</dbReference>
<dbReference type="CDD" id="cd12215">
    <property type="entry name" value="ChiC_BD"/>
    <property type="match status" value="3"/>
</dbReference>
<feature type="region of interest" description="Disordered" evidence="5">
    <location>
        <begin position="1123"/>
        <end position="1142"/>
    </location>
</feature>
<dbReference type="InterPro" id="IPR013783">
    <property type="entry name" value="Ig-like_fold"/>
</dbReference>
<dbReference type="NCBIfam" id="NF047446">
    <property type="entry name" value="barrel_OmpL47"/>
    <property type="match status" value="1"/>
</dbReference>
<dbReference type="RefSeq" id="WP_212529802.1">
    <property type="nucleotide sequence ID" value="NZ_JAGSOG010000090.1"/>
</dbReference>
<keyword evidence="2" id="KW-0732">Signal</keyword>
<accession>A0A941EWN2</accession>
<evidence type="ECO:0000256" key="2">
    <source>
        <dbReference type="ARBA" id="ARBA00022729"/>
    </source>
</evidence>
<dbReference type="InterPro" id="IPR003610">
    <property type="entry name" value="CBM5/12"/>
</dbReference>
<dbReference type="GO" id="GO:0005576">
    <property type="term" value="C:extracellular region"/>
    <property type="evidence" value="ECO:0007669"/>
    <property type="project" value="InterPro"/>
</dbReference>
<dbReference type="Gene3D" id="2.60.40.4270">
    <property type="entry name" value="Listeria-Bacteroides repeat domain"/>
    <property type="match status" value="2"/>
</dbReference>
<dbReference type="InterPro" id="IPR058094">
    <property type="entry name" value="Ig-like_OmpL47-like"/>
</dbReference>
<evidence type="ECO:0000259" key="6">
    <source>
        <dbReference type="SMART" id="SM00495"/>
    </source>
</evidence>
<dbReference type="Gene3D" id="3.60.10.10">
    <property type="entry name" value="Endonuclease/exonuclease/phosphatase"/>
    <property type="match status" value="1"/>
</dbReference>
<feature type="domain" description="Chitin-binding type-3" evidence="6">
    <location>
        <begin position="1680"/>
        <end position="1723"/>
    </location>
</feature>
<dbReference type="InterPro" id="IPR012928">
    <property type="entry name" value="Toxin_rcpt-bd_N"/>
</dbReference>
<dbReference type="GO" id="GO:0030246">
    <property type="term" value="F:carbohydrate binding"/>
    <property type="evidence" value="ECO:0007669"/>
    <property type="project" value="InterPro"/>
</dbReference>
<evidence type="ECO:0000256" key="4">
    <source>
        <dbReference type="ARBA" id="ARBA00023157"/>
    </source>
</evidence>
<feature type="domain" description="Chitin-binding type-3" evidence="6">
    <location>
        <begin position="1731"/>
        <end position="1773"/>
    </location>
</feature>
<evidence type="ECO:0000313" key="8">
    <source>
        <dbReference type="EMBL" id="MBR7835309.1"/>
    </source>
</evidence>
<dbReference type="GO" id="GO:0030313">
    <property type="term" value="C:cell envelope"/>
    <property type="evidence" value="ECO:0007669"/>
    <property type="project" value="UniProtKB-SubCell"/>
</dbReference>
<dbReference type="Pfam" id="PF18998">
    <property type="entry name" value="Flg_new_2"/>
    <property type="match status" value="2"/>
</dbReference>
<protein>
    <submittedName>
        <fullName evidence="8">InlB B-repeat-containing protein</fullName>
    </submittedName>
</protein>
<dbReference type="Proteomes" id="UP000675781">
    <property type="component" value="Unassembled WGS sequence"/>
</dbReference>
<comment type="caution">
    <text evidence="8">The sequence shown here is derived from an EMBL/GenBank/DDBJ whole genome shotgun (WGS) entry which is preliminary data.</text>
</comment>
<dbReference type="Pfam" id="PF07953">
    <property type="entry name" value="Toxin_R_bind_N"/>
    <property type="match status" value="1"/>
</dbReference>
<evidence type="ECO:0000256" key="3">
    <source>
        <dbReference type="ARBA" id="ARBA00022801"/>
    </source>
</evidence>
<organism evidence="8 9">
    <name type="scientific">Actinospica durhamensis</name>
    <dbReference type="NCBI Taxonomy" id="1508375"/>
    <lineage>
        <taxon>Bacteria</taxon>
        <taxon>Bacillati</taxon>
        <taxon>Actinomycetota</taxon>
        <taxon>Actinomycetes</taxon>
        <taxon>Catenulisporales</taxon>
        <taxon>Actinospicaceae</taxon>
        <taxon>Actinospica</taxon>
    </lineage>
</organism>
<comment type="subcellular location">
    <subcellularLocation>
        <location evidence="1">Cell envelope</location>
    </subcellularLocation>
</comment>
<dbReference type="PROSITE" id="PS50194">
    <property type="entry name" value="FILAMIN_REPEAT"/>
    <property type="match status" value="1"/>
</dbReference>
<dbReference type="SUPFAM" id="SSF56219">
    <property type="entry name" value="DNase I-like"/>
    <property type="match status" value="1"/>
</dbReference>
<keyword evidence="4" id="KW-1015">Disulfide bond</keyword>
<sequence>MAYRPPLPAAPGRRLRRLTAVGLAAVLALTGETLALVQPASADATYATRDAVTPIVSYNFDADSGTTVVDGSGHGNNGTWSGTPAYASGVSGQALHVSAGKNFVTLPKVAGQTDGSGSFSFETWWYDNTETVDAPLVSNQNFASCANSGFSFYHLSGTYQQRSCFGVNGTKTYSTTDTTSIRSGWHYLAVVEDSSAHTYSYYVDGTLFSTTSTISGTTAANFDSGDPIRIAQDGTGAYSATDDALVDDFNFYNQAITGDQIAADYAATNPATHFQVTVTNDGHGTGTASVLAPSSGDSDTLIATPAPGYTFASWVPVTPSTLAIDGNGGFTDPGTPVTVEATFTPNTYTVSYDGNGADGGSTASQSMTYGQSATLSPNGFTDSGQQFIGWAATPTGTPAYTDGQSVSDLTTSNGGTVTLYARWAPAGSYTVSESGDAHVTVSSSADANNGWAAPGTTVTLTVTPATGYTSAWEVLSPAGLSIAADGSFTMPSANVSVQAVSSPDTYTVAFDGNGATGGSTANESLSYGQSAALTTNAYTRTGYAFLGWSTSPTGTATYTDGQSVSNLTAANGATVTLYAVWNRYRAVGDTVAPVVSYDFDNSTSTTATDSSGYGNDGTWNGTVTYAKTGVSGDAAHLSAGTSYIQLPKVAGETDGASSFSFSLWWGEYSETVDAPIVSNQNFASCNNAGISYYHVSGTSTTRACWGLTSGGTKEYLTTDPTALTGNWHYLSVVVDRSAQTVSYYVDGALFTTSTSAMMGSTTSLASGLPFMIGQDGTGVYAASSDALVDDFDFYDKAISAAQIANDYNATKPAATALPAESTVDLATPVSTLAKGFVSDTFHGAQVRVGGAVAQPLAGLWNGNAVTSYTEVSGDSWLTVSSAGVVSGTAPSSVPQHPGTITVRATDGTTTSTITVEVPVIAADDAPQLATATWNLWDAGTHVDGAQLKDLAVIANNGLEVIGVQEDGGTVAGALAKALGWYSYEGADGLGIVSAYPISSAGEVDATDSAPAVGVTVDVAGRSVRVWNAALDESAYGPTQACTSGSDAASLVAAEKGTTRYAQAQAITAEIQPDVMAADATPVVFLGDLASPSASDWTDANASPHCGVGAVDWPVPDLITGTGLTDSSAGTGNTWPIVSTDAGDPSPERVDYVDYAGADLHVLGSNTLVAGWPTSDSVASNAWTSDHAAVVTTFRIGDASTSTQSAPTVTVAHDRLTYQVGNGPAGDAILTAAIGATADPSDATVAVDSSDVDYSAVGSYTALVTATEDGYISDPVAVVVQVVPVATVQLTNSSVSVNGLGLNQAEVLDGLGAALNVDGVVNVDLSTVNKAVAGSYTVTVTGTDDYGFTAAAQATVVVATPDLPPVVTATVDPGTADGTAGWYVSSPSISASVTDDAGTTPVIEYRIGDGGWVPYSGALSVSEGSWTYQFRAVDDYDQVSDTVSVPIKVDTVAPYTTAATSAGASIIAPVTVTLSATDMSSGVAETQYQIGGGAWTTYTGPFTVTPAFSDQTVSYRSTDAAGNVETTRQLVIPAITPIAPAVSATGASVQYGTAAKVGVTVASPGLPADGTVSLTEGATARGTATLSGGTATFTLPVGLAVGTHTLTATYSGSDLLTSATRSLTVTVVLPQAWSAGTAYTAGAQVGYQGQMYLADWFAQGQVPGADPNGPWEQISMTEAGTAVWTASRIFNTGDVVVYGGATYQAAWYTRDQVPGDPTGPWEQIGAPDANGIAAWTASMVYNTGDKVDYQGVVYQAQWYSRDLTPGSGGGWKAIG</sequence>
<dbReference type="EMBL" id="JAGSOG010000090">
    <property type="protein sequence ID" value="MBR7835309.1"/>
    <property type="molecule type" value="Genomic_DNA"/>
</dbReference>
<feature type="domain" description="LamG-like jellyroll fold" evidence="7">
    <location>
        <begin position="657"/>
        <end position="801"/>
    </location>
</feature>
<dbReference type="InterPro" id="IPR032109">
    <property type="entry name" value="Big_3_5"/>
</dbReference>
<dbReference type="Gene3D" id="3.30.1920.20">
    <property type="match status" value="1"/>
</dbReference>
<dbReference type="GO" id="GO:0004553">
    <property type="term" value="F:hydrolase activity, hydrolyzing O-glycosyl compounds"/>
    <property type="evidence" value="ECO:0007669"/>
    <property type="project" value="InterPro"/>
</dbReference>
<feature type="domain" description="Chitin-binding type-3" evidence="6">
    <location>
        <begin position="1629"/>
        <end position="1673"/>
    </location>
</feature>
<keyword evidence="9" id="KW-1185">Reference proteome</keyword>
<dbReference type="InterPro" id="IPR017868">
    <property type="entry name" value="Filamin/ABP280_repeat-like"/>
</dbReference>
<dbReference type="InterPro" id="IPR036573">
    <property type="entry name" value="CBM_sf_5/12"/>
</dbReference>
<gene>
    <name evidence="8" type="ORF">KDL01_18690</name>
</gene>
<dbReference type="Gene3D" id="2.10.10.20">
    <property type="entry name" value="Carbohydrate-binding module superfamily 5/12"/>
    <property type="match status" value="3"/>
</dbReference>
<dbReference type="InterPro" id="IPR013378">
    <property type="entry name" value="InlB-like_B-rpt"/>
</dbReference>
<dbReference type="SUPFAM" id="SSF49899">
    <property type="entry name" value="Concanavalin A-like lectins/glucanases"/>
    <property type="match status" value="2"/>
</dbReference>
<dbReference type="SMART" id="SM00495">
    <property type="entry name" value="ChtBD3"/>
    <property type="match status" value="3"/>
</dbReference>
<keyword evidence="3" id="KW-0378">Hydrolase</keyword>
<dbReference type="Gene3D" id="2.60.40.10">
    <property type="entry name" value="Immunoglobulins"/>
    <property type="match status" value="3"/>
</dbReference>
<dbReference type="Pfam" id="PF09479">
    <property type="entry name" value="Flg_new"/>
    <property type="match status" value="2"/>
</dbReference>
<evidence type="ECO:0000256" key="5">
    <source>
        <dbReference type="SAM" id="MobiDB-lite"/>
    </source>
</evidence>
<feature type="compositionally biased region" description="Polar residues" evidence="5">
    <location>
        <begin position="1123"/>
        <end position="1136"/>
    </location>
</feature>
<evidence type="ECO:0000313" key="9">
    <source>
        <dbReference type="Proteomes" id="UP000675781"/>
    </source>
</evidence>
<name>A0A941EWN2_9ACTN</name>
<dbReference type="Pfam" id="PF16640">
    <property type="entry name" value="Big_3_5"/>
    <property type="match status" value="1"/>
</dbReference>
<dbReference type="SMART" id="SM00560">
    <property type="entry name" value="LamGL"/>
    <property type="match status" value="1"/>
</dbReference>
<dbReference type="PANTHER" id="PTHR41349">
    <property type="match status" value="1"/>
</dbReference>
<dbReference type="InterPro" id="IPR013320">
    <property type="entry name" value="ConA-like_dom_sf"/>
</dbReference>
<dbReference type="InterPro" id="IPR006558">
    <property type="entry name" value="LamG-like"/>
</dbReference>
<dbReference type="InterPro" id="IPR044060">
    <property type="entry name" value="Bacterial_rp_domain"/>
</dbReference>
<dbReference type="InterPro" id="IPR036691">
    <property type="entry name" value="Endo/exonu/phosph_ase_sf"/>
</dbReference>
<dbReference type="GO" id="GO:0005975">
    <property type="term" value="P:carbohydrate metabolic process"/>
    <property type="evidence" value="ECO:0007669"/>
    <property type="project" value="InterPro"/>
</dbReference>
<dbReference type="Gene3D" id="2.60.120.200">
    <property type="match status" value="2"/>
</dbReference>
<reference evidence="8" key="1">
    <citation type="submission" date="2021-04" db="EMBL/GenBank/DDBJ databases">
        <title>Genome based classification of Actinospica acidithermotolerans sp. nov., an actinobacterium isolated from an Indonesian hot spring.</title>
        <authorList>
            <person name="Kusuma A.B."/>
            <person name="Putra K.E."/>
            <person name="Nafisah S."/>
            <person name="Loh J."/>
            <person name="Nouioui I."/>
            <person name="Goodfellow M."/>
        </authorList>
    </citation>
    <scope>NUCLEOTIDE SEQUENCE</scope>
    <source>
        <strain evidence="8">CSCA 57</strain>
    </source>
</reference>
<evidence type="ECO:0000259" key="7">
    <source>
        <dbReference type="SMART" id="SM00560"/>
    </source>
</evidence>
<dbReference type="Pfam" id="PF02839">
    <property type="entry name" value="CBM_5_12"/>
    <property type="match status" value="1"/>
</dbReference>